<proteinExistence type="predicted"/>
<dbReference type="Proteomes" id="UP001316189">
    <property type="component" value="Chromosome"/>
</dbReference>
<dbReference type="EMBL" id="CP101988">
    <property type="protein sequence ID" value="UUI75428.1"/>
    <property type="molecule type" value="Genomic_DNA"/>
</dbReference>
<feature type="transmembrane region" description="Helical" evidence="1">
    <location>
        <begin position="154"/>
        <end position="177"/>
    </location>
</feature>
<keyword evidence="3" id="KW-1185">Reference proteome</keyword>
<keyword evidence="1" id="KW-0472">Membrane</keyword>
<organism evidence="2 3">
    <name type="scientific">Cellulomonas chengniuliangii</name>
    <dbReference type="NCBI Taxonomy" id="2968084"/>
    <lineage>
        <taxon>Bacteria</taxon>
        <taxon>Bacillati</taxon>
        <taxon>Actinomycetota</taxon>
        <taxon>Actinomycetes</taxon>
        <taxon>Micrococcales</taxon>
        <taxon>Cellulomonadaceae</taxon>
        <taxon>Cellulomonas</taxon>
    </lineage>
</organism>
<evidence type="ECO:0000256" key="1">
    <source>
        <dbReference type="SAM" id="Phobius"/>
    </source>
</evidence>
<reference evidence="2 3" key="1">
    <citation type="submission" date="2022-07" db="EMBL/GenBank/DDBJ databases">
        <title>Novel species in genus cellulomonas.</title>
        <authorList>
            <person name="Ye L."/>
        </authorList>
    </citation>
    <scope>NUCLEOTIDE SEQUENCE [LARGE SCALE GENOMIC DNA]</scope>
    <source>
        <strain evidence="3">zg-Y338</strain>
    </source>
</reference>
<protein>
    <recommendedName>
        <fullName evidence="4">DUF2975 domain-containing protein</fullName>
    </recommendedName>
</protein>
<dbReference type="RefSeq" id="WP_227568476.1">
    <property type="nucleotide sequence ID" value="NZ_CP101988.1"/>
</dbReference>
<evidence type="ECO:0000313" key="3">
    <source>
        <dbReference type="Proteomes" id="UP001316189"/>
    </source>
</evidence>
<keyword evidence="1" id="KW-1133">Transmembrane helix</keyword>
<feature type="transmembrane region" description="Helical" evidence="1">
    <location>
        <begin position="20"/>
        <end position="42"/>
    </location>
</feature>
<accession>A0ABY5L4B6</accession>
<keyword evidence="1" id="KW-0812">Transmembrane</keyword>
<feature type="transmembrane region" description="Helical" evidence="1">
    <location>
        <begin position="120"/>
        <end position="142"/>
    </location>
</feature>
<name>A0ABY5L4B6_9CELL</name>
<sequence>MTSAPEAPRRTPALTSAAPVGALTVIAWLAVAVGVLLGIMSLDGPLTGAVPVRLTTAAPASQDVVLPCVEGWSLDGGSCAPAAPSAQWHGGAALPVRNAGGMVAEAHALGAVSLLAASPLWVGLIAGGGAGLALIPVLRATADGRPFARGNARGLAVASALALMGGALATAGPMLAAPSVIASIEAMTIHSANGAFDMPDGWIEPALQIVWWPVVVAALLAALAAVTHRGARLAADVEGLV</sequence>
<evidence type="ECO:0008006" key="4">
    <source>
        <dbReference type="Google" id="ProtNLM"/>
    </source>
</evidence>
<feature type="transmembrane region" description="Helical" evidence="1">
    <location>
        <begin position="209"/>
        <end position="226"/>
    </location>
</feature>
<gene>
    <name evidence="2" type="ORF">NP064_00405</name>
</gene>
<evidence type="ECO:0000313" key="2">
    <source>
        <dbReference type="EMBL" id="UUI75428.1"/>
    </source>
</evidence>